<dbReference type="Proteomes" id="UP000654075">
    <property type="component" value="Unassembled WGS sequence"/>
</dbReference>
<protein>
    <submittedName>
        <fullName evidence="2">Uncharacterized protein</fullName>
    </submittedName>
</protein>
<name>A0A813HG56_POLGL</name>
<feature type="region of interest" description="Disordered" evidence="1">
    <location>
        <begin position="727"/>
        <end position="751"/>
    </location>
</feature>
<feature type="region of interest" description="Disordered" evidence="1">
    <location>
        <begin position="43"/>
        <end position="69"/>
    </location>
</feature>
<organism evidence="2 3">
    <name type="scientific">Polarella glacialis</name>
    <name type="common">Dinoflagellate</name>
    <dbReference type="NCBI Taxonomy" id="89957"/>
    <lineage>
        <taxon>Eukaryota</taxon>
        <taxon>Sar</taxon>
        <taxon>Alveolata</taxon>
        <taxon>Dinophyceae</taxon>
        <taxon>Suessiales</taxon>
        <taxon>Suessiaceae</taxon>
        <taxon>Polarella</taxon>
    </lineage>
</organism>
<proteinExistence type="predicted"/>
<gene>
    <name evidence="2" type="ORF">PGLA1383_LOCUS52023</name>
</gene>
<sequence>MRSSKRRLLKFYKKNRWSKKKKKLTQTSWENRWSNKFQEALLVPGKPSEPPALPSLRGEKELTQEQRAERQRLPEGVLIPDGVQKETTRMKRAARLKDHCHTEPDWDKYDDGLPAPMGKINFMARILKDGHSVGNQSAIDELFKDALQRAKKQADVRGGGIDLNGEGDDLDSATTLPVRPPGRGLSQAAASRLSTMPAELSSEACLNCGMPWHNCRKNSHPHSASYVDPYLEKPIDLLKDADFRITPIRPGREGSHKMINPNLVASEAQLGADFVLCRNVLQKLFVQVARGLHPRKLGPLRKKMQVWMIQLASLLDCVENAPPPLAHSEQDTFFSMFNALWKRIRHIQKQQKSLFGSTFHALRQACEVILVDHLIKTDRKHDAFQLIESSYAENAKCSDPHVFICWLRCCPEPEAGGQKFEVLFYDRLARHVVRQLTARKQVLPASVLTQDFMEKAAPCYQTLELMIQQLALQPFNAQLRLACLQALRFVWQHNWQQPEEANADPWTCWVRSQLNALTTDLYRMKLGSQCEALRLSHLLECFTHFVLERKKDGTQRIISVAAEQPAALDRKVQLEVLANQLEVWPLDGLCWNLLAAALASEDPVPSVNLVEVVLEVWAPRCNLWFSLFFASPLPRYFAGADVAVFRAMLLLAAHFPDCRDGVRELLHQLPEVINAEAPPKDVQEQYSPPRPSSELLQRAALCAPLPVPPQVLRRVLLQKLALQGSDGAELTDQPEVDHLLFPSELEERRPE</sequence>
<feature type="compositionally biased region" description="Basic and acidic residues" evidence="1">
    <location>
        <begin position="57"/>
        <end position="69"/>
    </location>
</feature>
<comment type="caution">
    <text evidence="2">The sequence shown here is derived from an EMBL/GenBank/DDBJ whole genome shotgun (WGS) entry which is preliminary data.</text>
</comment>
<dbReference type="AlphaFoldDB" id="A0A813HG56"/>
<reference evidence="2" key="1">
    <citation type="submission" date="2021-02" db="EMBL/GenBank/DDBJ databases">
        <authorList>
            <person name="Dougan E. K."/>
            <person name="Rhodes N."/>
            <person name="Thang M."/>
            <person name="Chan C."/>
        </authorList>
    </citation>
    <scope>NUCLEOTIDE SEQUENCE</scope>
</reference>
<evidence type="ECO:0000256" key="1">
    <source>
        <dbReference type="SAM" id="MobiDB-lite"/>
    </source>
</evidence>
<keyword evidence="3" id="KW-1185">Reference proteome</keyword>
<feature type="region of interest" description="Disordered" evidence="1">
    <location>
        <begin position="158"/>
        <end position="185"/>
    </location>
</feature>
<dbReference type="EMBL" id="CAJNNV010031521">
    <property type="protein sequence ID" value="CAE8636598.1"/>
    <property type="molecule type" value="Genomic_DNA"/>
</dbReference>
<evidence type="ECO:0000313" key="3">
    <source>
        <dbReference type="Proteomes" id="UP000654075"/>
    </source>
</evidence>
<accession>A0A813HG56</accession>
<evidence type="ECO:0000313" key="2">
    <source>
        <dbReference type="EMBL" id="CAE8636598.1"/>
    </source>
</evidence>